<dbReference type="Proteomes" id="UP001379533">
    <property type="component" value="Chromosome"/>
</dbReference>
<keyword evidence="1" id="KW-0812">Transmembrane</keyword>
<keyword evidence="1" id="KW-1133">Transmembrane helix</keyword>
<evidence type="ECO:0000313" key="2">
    <source>
        <dbReference type="EMBL" id="WXA98512.1"/>
    </source>
</evidence>
<evidence type="ECO:0000313" key="3">
    <source>
        <dbReference type="Proteomes" id="UP001379533"/>
    </source>
</evidence>
<accession>A0ABZ2KLH5</accession>
<keyword evidence="3" id="KW-1185">Reference proteome</keyword>
<sequence length="390" mass="41214">MASWFRPWHVAVAGGALVAAIVLANAQMAVAALAAIAAAALLVAWSVDDRRVRVRANAEGLFIEGKTLVPAHVLADGFLVRKDGNSPRLRLVDRFGLTRFNVRLESEAQGRTLLRALGLDAGHKSATFRVPNALLGVAPFLGILPGAMLLGTYAAEDHVKLLLAALTALLLAAGALRFGYSPVTVGADGVLIRGLGTHSFVPYGQIVRAEVTPYAILLHLTDGSVRTIRAPHPWAKDPLDRRPNPMRDIVAARIEQALYDFRRRATSDDAAAVVARGGRAIADWGAAITGRAAAHYRVAAAPAIPADELWRVAEDPGAEETARAGAAVAVVASVALSTHEDGAHDDVRARLRAAARATASPRVRIALETAADASDEEDLARVLAVFEERS</sequence>
<protein>
    <submittedName>
        <fullName evidence="2">Uncharacterized protein</fullName>
    </submittedName>
</protein>
<evidence type="ECO:0000256" key="1">
    <source>
        <dbReference type="SAM" id="Phobius"/>
    </source>
</evidence>
<keyword evidence="1" id="KW-0472">Membrane</keyword>
<feature type="transmembrane region" description="Helical" evidence="1">
    <location>
        <begin position="12"/>
        <end position="45"/>
    </location>
</feature>
<name>A0ABZ2KLH5_9BACT</name>
<organism evidence="2 3">
    <name type="scientific">Pendulispora brunnea</name>
    <dbReference type="NCBI Taxonomy" id="2905690"/>
    <lineage>
        <taxon>Bacteria</taxon>
        <taxon>Pseudomonadati</taxon>
        <taxon>Myxococcota</taxon>
        <taxon>Myxococcia</taxon>
        <taxon>Myxococcales</taxon>
        <taxon>Sorangiineae</taxon>
        <taxon>Pendulisporaceae</taxon>
        <taxon>Pendulispora</taxon>
    </lineage>
</organism>
<reference evidence="2 3" key="1">
    <citation type="submission" date="2021-12" db="EMBL/GenBank/DDBJ databases">
        <title>Discovery of the Pendulisporaceae a myxobacterial family with distinct sporulation behavior and unique specialized metabolism.</title>
        <authorList>
            <person name="Garcia R."/>
            <person name="Popoff A."/>
            <person name="Bader C.D."/>
            <person name="Loehr J."/>
            <person name="Walesch S."/>
            <person name="Walt C."/>
            <person name="Boldt J."/>
            <person name="Bunk B."/>
            <person name="Haeckl F.J.F.P.J."/>
            <person name="Gunesch A.P."/>
            <person name="Birkelbach J."/>
            <person name="Nuebel U."/>
            <person name="Pietschmann T."/>
            <person name="Bach T."/>
            <person name="Mueller R."/>
        </authorList>
    </citation>
    <scope>NUCLEOTIDE SEQUENCE [LARGE SCALE GENOMIC DNA]</scope>
    <source>
        <strain evidence="2 3">MSr12523</strain>
    </source>
</reference>
<proteinExistence type="predicted"/>
<gene>
    <name evidence="2" type="ORF">LZC95_16955</name>
</gene>
<dbReference type="EMBL" id="CP089982">
    <property type="protein sequence ID" value="WXA98512.1"/>
    <property type="molecule type" value="Genomic_DNA"/>
</dbReference>
<dbReference type="RefSeq" id="WP_394849122.1">
    <property type="nucleotide sequence ID" value="NZ_CP089982.1"/>
</dbReference>
<feature type="transmembrane region" description="Helical" evidence="1">
    <location>
        <begin position="133"/>
        <end position="155"/>
    </location>
</feature>